<dbReference type="EMBL" id="DXBR01000010">
    <property type="protein sequence ID" value="HIZ38485.1"/>
    <property type="molecule type" value="Genomic_DNA"/>
</dbReference>
<name>A0A9D2EJE5_9FIRM</name>
<organism evidence="1 2">
    <name type="scientific">Candidatus Anaerobutyricum stercoris</name>
    <dbReference type="NCBI Taxonomy" id="2838457"/>
    <lineage>
        <taxon>Bacteria</taxon>
        <taxon>Bacillati</taxon>
        <taxon>Bacillota</taxon>
        <taxon>Clostridia</taxon>
        <taxon>Lachnospirales</taxon>
        <taxon>Lachnospiraceae</taxon>
        <taxon>Anaerobutyricum</taxon>
    </lineage>
</organism>
<dbReference type="Proteomes" id="UP000824049">
    <property type="component" value="Unassembled WGS sequence"/>
</dbReference>
<evidence type="ECO:0000313" key="1">
    <source>
        <dbReference type="EMBL" id="HIZ38485.1"/>
    </source>
</evidence>
<sequence>MTMSDNELLLAISNMLDDKLDAKLDSKLDSKLDAKMKPIEKRLTKIEAILEHNILPRLQNIESCYVATYERYQNAADRMEGVTSDVELLKRVVAEHSEKLNQAIS</sequence>
<evidence type="ECO:0000313" key="2">
    <source>
        <dbReference type="Proteomes" id="UP000824049"/>
    </source>
</evidence>
<comment type="caution">
    <text evidence="1">The sequence shown here is derived from an EMBL/GenBank/DDBJ whole genome shotgun (WGS) entry which is preliminary data.</text>
</comment>
<accession>A0A9D2EJE5</accession>
<proteinExistence type="predicted"/>
<gene>
    <name evidence="1" type="ORF">H9968_00960</name>
</gene>
<dbReference type="AlphaFoldDB" id="A0A9D2EJE5"/>
<protein>
    <submittedName>
        <fullName evidence="1">Uncharacterized protein</fullName>
    </submittedName>
</protein>
<reference evidence="1" key="1">
    <citation type="journal article" date="2021" name="PeerJ">
        <title>Extensive microbial diversity within the chicken gut microbiome revealed by metagenomics and culture.</title>
        <authorList>
            <person name="Gilroy R."/>
            <person name="Ravi A."/>
            <person name="Getino M."/>
            <person name="Pursley I."/>
            <person name="Horton D.L."/>
            <person name="Alikhan N.F."/>
            <person name="Baker D."/>
            <person name="Gharbi K."/>
            <person name="Hall N."/>
            <person name="Watson M."/>
            <person name="Adriaenssens E.M."/>
            <person name="Foster-Nyarko E."/>
            <person name="Jarju S."/>
            <person name="Secka A."/>
            <person name="Antonio M."/>
            <person name="Oren A."/>
            <person name="Chaudhuri R.R."/>
            <person name="La Ragione R."/>
            <person name="Hildebrand F."/>
            <person name="Pallen M.J."/>
        </authorList>
    </citation>
    <scope>NUCLEOTIDE SEQUENCE</scope>
    <source>
        <strain evidence="1">CHK179-28034</strain>
    </source>
</reference>
<reference evidence="1" key="2">
    <citation type="submission" date="2021-04" db="EMBL/GenBank/DDBJ databases">
        <authorList>
            <person name="Gilroy R."/>
        </authorList>
    </citation>
    <scope>NUCLEOTIDE SEQUENCE</scope>
    <source>
        <strain evidence="1">CHK179-28034</strain>
    </source>
</reference>